<dbReference type="AlphaFoldDB" id="C1N8P4"/>
<reference evidence="2 3" key="1">
    <citation type="journal article" date="2009" name="Science">
        <title>Green evolution and dynamic adaptations revealed by genomes of the marine picoeukaryotes Micromonas.</title>
        <authorList>
            <person name="Worden A.Z."/>
            <person name="Lee J.H."/>
            <person name="Mock T."/>
            <person name="Rouze P."/>
            <person name="Simmons M.P."/>
            <person name="Aerts A.L."/>
            <person name="Allen A.E."/>
            <person name="Cuvelier M.L."/>
            <person name="Derelle E."/>
            <person name="Everett M.V."/>
            <person name="Foulon E."/>
            <person name="Grimwood J."/>
            <person name="Gundlach H."/>
            <person name="Henrissat B."/>
            <person name="Napoli C."/>
            <person name="McDonald S.M."/>
            <person name="Parker M.S."/>
            <person name="Rombauts S."/>
            <person name="Salamov A."/>
            <person name="Von Dassow P."/>
            <person name="Badger J.H."/>
            <person name="Coutinho P.M."/>
            <person name="Demir E."/>
            <person name="Dubchak I."/>
            <person name="Gentemann C."/>
            <person name="Eikrem W."/>
            <person name="Gready J.E."/>
            <person name="John U."/>
            <person name="Lanier W."/>
            <person name="Lindquist E.A."/>
            <person name="Lucas S."/>
            <person name="Mayer K.F."/>
            <person name="Moreau H."/>
            <person name="Not F."/>
            <person name="Otillar R."/>
            <person name="Panaud O."/>
            <person name="Pangilinan J."/>
            <person name="Paulsen I."/>
            <person name="Piegu B."/>
            <person name="Poliakov A."/>
            <person name="Robbens S."/>
            <person name="Schmutz J."/>
            <person name="Toulza E."/>
            <person name="Wyss T."/>
            <person name="Zelensky A."/>
            <person name="Zhou K."/>
            <person name="Armbrust E.V."/>
            <person name="Bhattacharya D."/>
            <person name="Goodenough U.W."/>
            <person name="Van de Peer Y."/>
            <person name="Grigoriev I.V."/>
        </authorList>
    </citation>
    <scope>NUCLEOTIDE SEQUENCE [LARGE SCALE GENOMIC DNA]</scope>
    <source>
        <strain evidence="2 3">CCMP1545</strain>
    </source>
</reference>
<dbReference type="EMBL" id="GG663751">
    <property type="protein sequence ID" value="EEH51387.1"/>
    <property type="molecule type" value="Genomic_DNA"/>
</dbReference>
<evidence type="ECO:0000313" key="3">
    <source>
        <dbReference type="Proteomes" id="UP000001876"/>
    </source>
</evidence>
<name>C1N8P4_MICPC</name>
<gene>
    <name evidence="2" type="ORF">MICPUCDRAFT_54192</name>
</gene>
<dbReference type="GeneID" id="9689752"/>
<protein>
    <submittedName>
        <fullName evidence="2">Predicted protein</fullName>
    </submittedName>
</protein>
<feature type="compositionally biased region" description="Low complexity" evidence="1">
    <location>
        <begin position="15"/>
        <end position="28"/>
    </location>
</feature>
<sequence>MAALARSLTSPTIGRRASAARRAAPLTRTRTRPLRPPRVGTAFASSDGAPASSSSSSSPSSPSSDARELLKLLRANAIVELTGAVAVALNPAAVFPGIETAAFAAVECSRWYALSMACLGAFYTLVPIRPRSRGERRSLRTFPGVSLRPPPAFNLRPRRRSTPNDDAFELHPDIIARMERPSALASFLASRADTTDDAAVASSATPVVGGMLSYHLGVSCFQLQRLTATGAAATKAVAAGALFVHAPLTIAFGVAAAWCAARVNLS</sequence>
<proteinExistence type="predicted"/>
<feature type="region of interest" description="Disordered" evidence="1">
    <location>
        <begin position="1"/>
        <end position="64"/>
    </location>
</feature>
<organism evidence="3">
    <name type="scientific">Micromonas pusilla (strain CCMP1545)</name>
    <name type="common">Picoplanktonic green alga</name>
    <dbReference type="NCBI Taxonomy" id="564608"/>
    <lineage>
        <taxon>Eukaryota</taxon>
        <taxon>Viridiplantae</taxon>
        <taxon>Chlorophyta</taxon>
        <taxon>Mamiellophyceae</taxon>
        <taxon>Mamiellales</taxon>
        <taxon>Mamiellaceae</taxon>
        <taxon>Micromonas</taxon>
    </lineage>
</organism>
<dbReference type="Proteomes" id="UP000001876">
    <property type="component" value="Unassembled WGS sequence"/>
</dbReference>
<keyword evidence="3" id="KW-1185">Reference proteome</keyword>
<dbReference type="OrthoDB" id="2124888at2759"/>
<dbReference type="RefSeq" id="XP_003064482.1">
    <property type="nucleotide sequence ID" value="XM_003064436.1"/>
</dbReference>
<feature type="compositionally biased region" description="Low complexity" evidence="1">
    <location>
        <begin position="44"/>
        <end position="64"/>
    </location>
</feature>
<evidence type="ECO:0000256" key="1">
    <source>
        <dbReference type="SAM" id="MobiDB-lite"/>
    </source>
</evidence>
<accession>C1N8P4</accession>
<evidence type="ECO:0000313" key="2">
    <source>
        <dbReference type="EMBL" id="EEH51387.1"/>
    </source>
</evidence>
<dbReference type="KEGG" id="mpp:MICPUCDRAFT_54192"/>